<accession>X0WN12</accession>
<sequence length="67" mass="8012">MINVDLIEVIRKSFTMFILIFCSIIALSFAIERWWFFRMISLDVENFMAALKKYIEEGNFKEALNHC</sequence>
<organism evidence="2">
    <name type="scientific">marine sediment metagenome</name>
    <dbReference type="NCBI Taxonomy" id="412755"/>
    <lineage>
        <taxon>unclassified sequences</taxon>
        <taxon>metagenomes</taxon>
        <taxon>ecological metagenomes</taxon>
    </lineage>
</organism>
<evidence type="ECO:0000313" key="2">
    <source>
        <dbReference type="EMBL" id="GAG14086.1"/>
    </source>
</evidence>
<keyword evidence="1" id="KW-0812">Transmembrane</keyword>
<protein>
    <submittedName>
        <fullName evidence="2">Uncharacterized protein</fullName>
    </submittedName>
</protein>
<dbReference type="EMBL" id="BARS01038797">
    <property type="protein sequence ID" value="GAG14086.1"/>
    <property type="molecule type" value="Genomic_DNA"/>
</dbReference>
<comment type="caution">
    <text evidence="2">The sequence shown here is derived from an EMBL/GenBank/DDBJ whole genome shotgun (WGS) entry which is preliminary data.</text>
</comment>
<name>X0WN12_9ZZZZ</name>
<evidence type="ECO:0000256" key="1">
    <source>
        <dbReference type="SAM" id="Phobius"/>
    </source>
</evidence>
<dbReference type="AlphaFoldDB" id="X0WN12"/>
<reference evidence="2" key="1">
    <citation type="journal article" date="2014" name="Front. Microbiol.">
        <title>High frequency of phylogenetically diverse reductive dehalogenase-homologous genes in deep subseafloor sedimentary metagenomes.</title>
        <authorList>
            <person name="Kawai M."/>
            <person name="Futagami T."/>
            <person name="Toyoda A."/>
            <person name="Takaki Y."/>
            <person name="Nishi S."/>
            <person name="Hori S."/>
            <person name="Arai W."/>
            <person name="Tsubouchi T."/>
            <person name="Morono Y."/>
            <person name="Uchiyama I."/>
            <person name="Ito T."/>
            <person name="Fujiyama A."/>
            <person name="Inagaki F."/>
            <person name="Takami H."/>
        </authorList>
    </citation>
    <scope>NUCLEOTIDE SEQUENCE</scope>
    <source>
        <strain evidence="2">Expedition CK06-06</strain>
    </source>
</reference>
<keyword evidence="1" id="KW-0472">Membrane</keyword>
<gene>
    <name evidence="2" type="ORF">S01H1_59318</name>
</gene>
<feature type="transmembrane region" description="Helical" evidence="1">
    <location>
        <begin position="14"/>
        <end position="31"/>
    </location>
</feature>
<keyword evidence="1" id="KW-1133">Transmembrane helix</keyword>
<feature type="non-terminal residue" evidence="2">
    <location>
        <position position="67"/>
    </location>
</feature>
<proteinExistence type="predicted"/>